<gene>
    <name evidence="1" type="ORF">Cvel_11045.t1.CR2</name>
</gene>
<sequence length="103" mass="11329">MRGNKFGLSSLSALSCLRQLKTLELAYHYDPIAAHLKGSDELKDLQRALPGCQLMFYNRSSKWEVLQVQLGEDGERSEGGGGKGEGKEVENLGKAHCCKCVIM</sequence>
<name>A0A0K6SAI1_9ALVE</name>
<dbReference type="PROSITE" id="PS51257">
    <property type="entry name" value="PROKAR_LIPOPROTEIN"/>
    <property type="match status" value="1"/>
</dbReference>
<dbReference type="VEuPathDB" id="CryptoDB:Cvel_11045"/>
<dbReference type="EMBL" id="CDMZ01005131">
    <property type="protein sequence ID" value="CUC10683.1"/>
    <property type="molecule type" value="Genomic_DNA"/>
</dbReference>
<reference evidence="1" key="1">
    <citation type="submission" date="2014-11" db="EMBL/GenBank/DDBJ databases">
        <title>Molecular phylogeny of cliff fern family Woodsiaceae with morphological implications.</title>
        <authorList>
            <person name="Shao Y.-Z."/>
            <person name="Wei R."/>
            <person name="Zhang X.-C."/>
        </authorList>
    </citation>
    <scope>NUCLEOTIDE SEQUENCE</scope>
</reference>
<dbReference type="AlphaFoldDB" id="A0A0K6SAI1"/>
<evidence type="ECO:0000313" key="1">
    <source>
        <dbReference type="EMBL" id="CUC10683.1"/>
    </source>
</evidence>
<organism evidence="1">
    <name type="scientific">Chromera velia CCMP2878</name>
    <dbReference type="NCBI Taxonomy" id="1169474"/>
    <lineage>
        <taxon>Eukaryota</taxon>
        <taxon>Sar</taxon>
        <taxon>Alveolata</taxon>
        <taxon>Colpodellida</taxon>
        <taxon>Chromeraceae</taxon>
        <taxon>Chromera</taxon>
    </lineage>
</organism>
<protein>
    <submittedName>
        <fullName evidence="1">Uncharacterized protein</fullName>
    </submittedName>
</protein>
<dbReference type="PhylomeDB" id="A0A0K6SAI1"/>
<proteinExistence type="predicted"/>
<accession>A0A0K6SAI1</accession>